<dbReference type="SUPFAM" id="SSF82171">
    <property type="entry name" value="DPP6 N-terminal domain-like"/>
    <property type="match status" value="1"/>
</dbReference>
<feature type="transmembrane region" description="Helical" evidence="3">
    <location>
        <begin position="134"/>
        <end position="155"/>
    </location>
</feature>
<organism evidence="5 6">
    <name type="scientific">Pseudoalteromonas phenolica</name>
    <dbReference type="NCBI Taxonomy" id="161398"/>
    <lineage>
        <taxon>Bacteria</taxon>
        <taxon>Pseudomonadati</taxon>
        <taxon>Pseudomonadota</taxon>
        <taxon>Gammaproteobacteria</taxon>
        <taxon>Alteromonadales</taxon>
        <taxon>Pseudoalteromonadaceae</taxon>
        <taxon>Pseudoalteromonas</taxon>
    </lineage>
</organism>
<protein>
    <submittedName>
        <fullName evidence="5">Transcriptional regulator</fullName>
    </submittedName>
</protein>
<feature type="domain" description="OmpR/PhoB-type" evidence="4">
    <location>
        <begin position="8"/>
        <end position="106"/>
    </location>
</feature>
<evidence type="ECO:0000313" key="5">
    <source>
        <dbReference type="EMBL" id="ALO41125.1"/>
    </source>
</evidence>
<keyword evidence="3" id="KW-0812">Transmembrane</keyword>
<gene>
    <name evidence="5" type="ORF">PP2015_605</name>
</gene>
<dbReference type="CDD" id="cd00383">
    <property type="entry name" value="trans_reg_C"/>
    <property type="match status" value="1"/>
</dbReference>
<sequence>MDLETTHPNYIDIGCWKLNTATQTISNAQESKELEPLLFKALMYFIQNQNRIITRQELAQNVWQLNFVDDNTINRVIFELRKQLASDLQPKPVIKTHYRKGYSFTVPLEDATELSAEAETPICKKSKVSKPYKYYVIAFTGFFLAVIAITLYVVIPRKTTEHNHQLPQATTFSNQILSWYRGHHGKLYNSPDQRFLAYSFKSATNEANVLGEIRLMDLTTQHEKALSIPTNSSILGWSADSNWIYYLHQAKQDSEQSVCEYRKHRLSLNTSDRDQVLFPCSGGSISAIFDFGQAQIVYSRWGYLGIPNLGAIYRYDLNTQQETRITTPSNHGFGDRLLAIIPDTQQLIFTRNIGDKVELLVTTLNGHKTLKLAEYPHLLWAANWDPKQKTVLWFDHDRSEIKRYSMQTLTELPPVKVAVEPTSYVLPMSKSQLLMTTYGYDHDSYVIDLKTGESTAFAKPKIYEVIMAYLGEGEFAYTDSLFKDTESYSVIRIDQHHRYSPITQLSAGYSITDSDPTERQILVKQTVNKVAQVRALGSLDILYTMPDNEKNGDTRLYNNRVAQLRAHEITDDKIIEVISIRDQQSKTLPASNIVGIDWYDDTQLVTLSSNRDIALLNVVTTEVTPLISGEALHHSLNGEKVRPMITAANGDIYLYNRQSVFKLNGDNTLETVWDIKSVVNADSGIYYLDAHGDKLLISYITRYHNEIKLYQR</sequence>
<dbReference type="EMBL" id="CP013187">
    <property type="protein sequence ID" value="ALO41125.1"/>
    <property type="molecule type" value="Genomic_DNA"/>
</dbReference>
<accession>A0A0S2JZ47</accession>
<dbReference type="SUPFAM" id="SSF46894">
    <property type="entry name" value="C-terminal effector domain of the bipartite response regulators"/>
    <property type="match status" value="1"/>
</dbReference>
<keyword evidence="3" id="KW-1133">Transmembrane helix</keyword>
<dbReference type="AlphaFoldDB" id="A0A0S2JZ47"/>
<dbReference type="OrthoDB" id="6296073at2"/>
<proteinExistence type="predicted"/>
<dbReference type="PATRIC" id="fig|161398.10.peg.615"/>
<dbReference type="Proteomes" id="UP000061457">
    <property type="component" value="Chromosome I"/>
</dbReference>
<evidence type="ECO:0000256" key="2">
    <source>
        <dbReference type="PROSITE-ProRule" id="PRU01091"/>
    </source>
</evidence>
<dbReference type="Gene3D" id="2.120.10.30">
    <property type="entry name" value="TolB, C-terminal domain"/>
    <property type="match status" value="1"/>
</dbReference>
<dbReference type="PANTHER" id="PTHR36842:SF1">
    <property type="entry name" value="PROTEIN TOLB"/>
    <property type="match status" value="1"/>
</dbReference>
<evidence type="ECO:0000313" key="6">
    <source>
        <dbReference type="Proteomes" id="UP000061457"/>
    </source>
</evidence>
<name>A0A0S2JZ47_9GAMM</name>
<dbReference type="InterPro" id="IPR011042">
    <property type="entry name" value="6-blade_b-propeller_TolB-like"/>
</dbReference>
<keyword evidence="6" id="KW-1185">Reference proteome</keyword>
<dbReference type="Gene3D" id="1.10.10.10">
    <property type="entry name" value="Winged helix-like DNA-binding domain superfamily/Winged helix DNA-binding domain"/>
    <property type="match status" value="1"/>
</dbReference>
<dbReference type="KEGG" id="pphe:PP2015_605"/>
<evidence type="ECO:0000256" key="1">
    <source>
        <dbReference type="ARBA" id="ARBA00023125"/>
    </source>
</evidence>
<dbReference type="STRING" id="161398.PP2015_605"/>
<dbReference type="PANTHER" id="PTHR36842">
    <property type="entry name" value="PROTEIN TOLB HOMOLOG"/>
    <property type="match status" value="1"/>
</dbReference>
<dbReference type="GO" id="GO:0000160">
    <property type="term" value="P:phosphorelay signal transduction system"/>
    <property type="evidence" value="ECO:0007669"/>
    <property type="project" value="InterPro"/>
</dbReference>
<dbReference type="PROSITE" id="PS51755">
    <property type="entry name" value="OMPR_PHOB"/>
    <property type="match status" value="1"/>
</dbReference>
<keyword evidence="3" id="KW-0472">Membrane</keyword>
<keyword evidence="1 2" id="KW-0238">DNA-binding</keyword>
<dbReference type="Pfam" id="PF00486">
    <property type="entry name" value="Trans_reg_C"/>
    <property type="match status" value="1"/>
</dbReference>
<dbReference type="GO" id="GO:0003677">
    <property type="term" value="F:DNA binding"/>
    <property type="evidence" value="ECO:0007669"/>
    <property type="project" value="UniProtKB-UniRule"/>
</dbReference>
<dbReference type="InterPro" id="IPR016032">
    <property type="entry name" value="Sig_transdc_resp-reg_C-effctor"/>
</dbReference>
<evidence type="ECO:0000259" key="4">
    <source>
        <dbReference type="PROSITE" id="PS51755"/>
    </source>
</evidence>
<dbReference type="GO" id="GO:0006355">
    <property type="term" value="P:regulation of DNA-templated transcription"/>
    <property type="evidence" value="ECO:0007669"/>
    <property type="project" value="InterPro"/>
</dbReference>
<dbReference type="SMART" id="SM00862">
    <property type="entry name" value="Trans_reg_C"/>
    <property type="match status" value="1"/>
</dbReference>
<evidence type="ECO:0000256" key="3">
    <source>
        <dbReference type="SAM" id="Phobius"/>
    </source>
</evidence>
<dbReference type="InterPro" id="IPR036388">
    <property type="entry name" value="WH-like_DNA-bd_sf"/>
</dbReference>
<dbReference type="RefSeq" id="WP_058028886.1">
    <property type="nucleotide sequence ID" value="NZ_CP013187.1"/>
</dbReference>
<dbReference type="InterPro" id="IPR001867">
    <property type="entry name" value="OmpR/PhoB-type_DNA-bd"/>
</dbReference>
<feature type="DNA-binding region" description="OmpR/PhoB-type" evidence="2">
    <location>
        <begin position="8"/>
        <end position="106"/>
    </location>
</feature>
<reference evidence="5 6" key="1">
    <citation type="submission" date="2015-11" db="EMBL/GenBank/DDBJ databases">
        <authorList>
            <person name="Zhang Y."/>
            <person name="Guo Z."/>
        </authorList>
    </citation>
    <scope>NUCLEOTIDE SEQUENCE [LARGE SCALE GENOMIC DNA]</scope>
    <source>
        <strain evidence="5 6">KCTC 12086</strain>
    </source>
</reference>